<dbReference type="PROSITE" id="PS51683">
    <property type="entry name" value="SAM_OMT_II"/>
    <property type="match status" value="1"/>
</dbReference>
<name>A0AAV1DBU2_OLDCO</name>
<sequence>MSLSPIQNLPSDQQETLLSLYWGCGSVLESVLNAAVELNLFEIISKADHDQVSAAEIASHLPTKNEQAPEIIDRMLLLLASHSVVKCTVVYEDDDQKAGKCWKYLKDAILEGGSPFEKANNKLNLYEYMSENRRFGMIFDDAMKSMSTNFMIEVLQSYKGFENVKVLVDVGGGVGATLNMIISKYPSIKGINFDLPQVIKTAPSWPGVEHIEGNMFKSVPKGDAFVIKRVLHDWSDEMCTKILKSCLEVLPDYGKVIVIEVIVPESTQEVSFSSRLALTLDLKMFTLTPGGKGRTEKQYETLAKTAGFAASIVACRTQEYCVIEFYKNLPTSDRGESRRPAVRRMKRKTLKRSNRNRRRKEGTSMKNSLSRHLTVQLGQAAAFQQQQQQHQHKNLLDADSNSALDFDADAAPNLMEDRDFILSQDFFCTPDYITPDAPAVLDFNSQESIPCPKSPEKVKTTVKSKRQRLEGTVEDSFTSDQISGLPIDTLTDNETGITKAYGSEKIAGYVSQSAVALRCRVMPPPCIKNPYNKDASGLNIDPFDNHRSKCAGLYPAVFGGDGLSRYRADFHEIEKIGDGNFSCVFKVLKRIDGCMYAVKHSTRQLYNDAERRRALMEVQALAALGSHQNIVGYYSSWFENEKLYIQMELCDHSLSISRYRRLLMETEVLEIMHQIAKALQFIHERGIAHLDVKPDNIYVKNGVYKLGDFGCATLLDQSLPIEEGDARYMPQEILNEKYDCLDKVDIFSLGVTIYEIVRGSALPESGPHLLNLREGKLPLLPGHSVQFQNLLRVMMDPDPNRRPSARELLDNPIFDRALRVAKTK</sequence>
<dbReference type="InterPro" id="IPR012967">
    <property type="entry name" value="COMT_dimerisation"/>
</dbReference>
<gene>
    <name evidence="17" type="ORF">OLC1_LOCUS14072</name>
</gene>
<reference evidence="17" key="1">
    <citation type="submission" date="2023-03" db="EMBL/GenBank/DDBJ databases">
        <authorList>
            <person name="Julca I."/>
        </authorList>
    </citation>
    <scope>NUCLEOTIDE SEQUENCE</scope>
</reference>
<evidence type="ECO:0000256" key="11">
    <source>
        <dbReference type="ARBA" id="ARBA00034481"/>
    </source>
</evidence>
<evidence type="ECO:0000256" key="14">
    <source>
        <dbReference type="PROSITE-ProRule" id="PRU10141"/>
    </source>
</evidence>
<dbReference type="GO" id="GO:0005634">
    <property type="term" value="C:nucleus"/>
    <property type="evidence" value="ECO:0007669"/>
    <property type="project" value="TreeGrafter"/>
</dbReference>
<evidence type="ECO:0000256" key="2">
    <source>
        <dbReference type="ARBA" id="ARBA00022603"/>
    </source>
</evidence>
<evidence type="ECO:0000259" key="16">
    <source>
        <dbReference type="PROSITE" id="PS50011"/>
    </source>
</evidence>
<feature type="compositionally biased region" description="Basic residues" evidence="15">
    <location>
        <begin position="340"/>
        <end position="360"/>
    </location>
</feature>
<dbReference type="InterPro" id="IPR017441">
    <property type="entry name" value="Protein_kinase_ATP_BS"/>
</dbReference>
<dbReference type="Gene3D" id="1.10.510.10">
    <property type="entry name" value="Transferase(Phosphotransferase) domain 1"/>
    <property type="match status" value="1"/>
</dbReference>
<dbReference type="PROSITE" id="PS50011">
    <property type="entry name" value="PROTEIN_KINASE_DOM"/>
    <property type="match status" value="1"/>
</dbReference>
<dbReference type="Pfam" id="PF08100">
    <property type="entry name" value="Dimerisation"/>
    <property type="match status" value="1"/>
</dbReference>
<dbReference type="GO" id="GO:0004715">
    <property type="term" value="F:non-membrane spanning protein tyrosine kinase activity"/>
    <property type="evidence" value="ECO:0007669"/>
    <property type="project" value="UniProtKB-EC"/>
</dbReference>
<dbReference type="GO" id="GO:0032259">
    <property type="term" value="P:methylation"/>
    <property type="evidence" value="ECO:0007669"/>
    <property type="project" value="UniProtKB-KW"/>
</dbReference>
<dbReference type="FunFam" id="3.30.200.20:FF:000356">
    <property type="entry name" value="WEE protein kinase"/>
    <property type="match status" value="1"/>
</dbReference>
<dbReference type="GO" id="GO:0046983">
    <property type="term" value="F:protein dimerization activity"/>
    <property type="evidence" value="ECO:0007669"/>
    <property type="project" value="InterPro"/>
</dbReference>
<dbReference type="PANTHER" id="PTHR11042:SF185">
    <property type="entry name" value="WEE1-LIKE PROTEIN KINASE"/>
    <property type="match status" value="1"/>
</dbReference>
<evidence type="ECO:0000256" key="13">
    <source>
        <dbReference type="ARBA" id="ARBA00067836"/>
    </source>
</evidence>
<keyword evidence="18" id="KW-1185">Reference proteome</keyword>
<dbReference type="Gene3D" id="3.30.200.20">
    <property type="entry name" value="Phosphorylase Kinase, domain 1"/>
    <property type="match status" value="1"/>
</dbReference>
<evidence type="ECO:0000256" key="7">
    <source>
        <dbReference type="ARBA" id="ARBA00022777"/>
    </source>
</evidence>
<organism evidence="17 18">
    <name type="scientific">Oldenlandia corymbosa var. corymbosa</name>
    <dbReference type="NCBI Taxonomy" id="529605"/>
    <lineage>
        <taxon>Eukaryota</taxon>
        <taxon>Viridiplantae</taxon>
        <taxon>Streptophyta</taxon>
        <taxon>Embryophyta</taxon>
        <taxon>Tracheophyta</taxon>
        <taxon>Spermatophyta</taxon>
        <taxon>Magnoliopsida</taxon>
        <taxon>eudicotyledons</taxon>
        <taxon>Gunneridae</taxon>
        <taxon>Pentapetalae</taxon>
        <taxon>asterids</taxon>
        <taxon>lamiids</taxon>
        <taxon>Gentianales</taxon>
        <taxon>Rubiaceae</taxon>
        <taxon>Rubioideae</taxon>
        <taxon>Spermacoceae</taxon>
        <taxon>Hedyotis-Oldenlandia complex</taxon>
        <taxon>Oldenlandia</taxon>
    </lineage>
</organism>
<evidence type="ECO:0000256" key="6">
    <source>
        <dbReference type="ARBA" id="ARBA00022741"/>
    </source>
</evidence>
<dbReference type="GO" id="GO:0008171">
    <property type="term" value="F:O-methyltransferase activity"/>
    <property type="evidence" value="ECO:0007669"/>
    <property type="project" value="InterPro"/>
</dbReference>
<dbReference type="Proteomes" id="UP001161247">
    <property type="component" value="Chromosome 5"/>
</dbReference>
<dbReference type="Pfam" id="PF00891">
    <property type="entry name" value="Methyltransf_2"/>
    <property type="match status" value="1"/>
</dbReference>
<keyword evidence="5" id="KW-0479">Metal-binding</keyword>
<dbReference type="SMART" id="SM00220">
    <property type="entry name" value="S_TKc"/>
    <property type="match status" value="1"/>
</dbReference>
<dbReference type="InterPro" id="IPR036388">
    <property type="entry name" value="WH-like_DNA-bd_sf"/>
</dbReference>
<dbReference type="Pfam" id="PF00069">
    <property type="entry name" value="Pkinase"/>
    <property type="match status" value="1"/>
</dbReference>
<keyword evidence="7" id="KW-0418">Kinase</keyword>
<dbReference type="Gene3D" id="1.10.10.10">
    <property type="entry name" value="Winged helix-like DNA-binding domain superfamily/Winged helix DNA-binding domain"/>
    <property type="match status" value="1"/>
</dbReference>
<dbReference type="GO" id="GO:0009813">
    <property type="term" value="P:flavonoid biosynthetic process"/>
    <property type="evidence" value="ECO:0007669"/>
    <property type="project" value="UniProtKB-ARBA"/>
</dbReference>
<accession>A0AAV1DBU2</accession>
<dbReference type="InterPro" id="IPR016461">
    <property type="entry name" value="COMT-like"/>
</dbReference>
<evidence type="ECO:0000256" key="9">
    <source>
        <dbReference type="ARBA" id="ARBA00022842"/>
    </source>
</evidence>
<feature type="binding site" evidence="14">
    <location>
        <position position="599"/>
    </location>
    <ligand>
        <name>ATP</name>
        <dbReference type="ChEBI" id="CHEBI:30616"/>
    </ligand>
</feature>
<protein>
    <recommendedName>
        <fullName evidence="13">Wee1-like protein kinase</fullName>
        <ecNumber evidence="1">2.7.10.2</ecNumber>
    </recommendedName>
</protein>
<evidence type="ECO:0000313" key="18">
    <source>
        <dbReference type="Proteomes" id="UP001161247"/>
    </source>
</evidence>
<dbReference type="GO" id="GO:0008757">
    <property type="term" value="F:S-adenosylmethionine-dependent methyltransferase activity"/>
    <property type="evidence" value="ECO:0007669"/>
    <property type="project" value="UniProtKB-ARBA"/>
</dbReference>
<dbReference type="InterPro" id="IPR011009">
    <property type="entry name" value="Kinase-like_dom_sf"/>
</dbReference>
<evidence type="ECO:0000256" key="10">
    <source>
        <dbReference type="ARBA" id="ARBA00023137"/>
    </source>
</evidence>
<evidence type="ECO:0000256" key="15">
    <source>
        <dbReference type="SAM" id="MobiDB-lite"/>
    </source>
</evidence>
<keyword evidence="8 14" id="KW-0067">ATP-binding</keyword>
<dbReference type="GO" id="GO:0005737">
    <property type="term" value="C:cytoplasm"/>
    <property type="evidence" value="ECO:0007669"/>
    <property type="project" value="TreeGrafter"/>
</dbReference>
<keyword evidence="4" id="KW-0949">S-adenosyl-L-methionine</keyword>
<dbReference type="SUPFAM" id="SSF56112">
    <property type="entry name" value="Protein kinase-like (PK-like)"/>
    <property type="match status" value="1"/>
</dbReference>
<keyword evidence="9" id="KW-0460">Magnesium</keyword>
<dbReference type="InterPro" id="IPR050339">
    <property type="entry name" value="CC_SR_Kinase"/>
</dbReference>
<dbReference type="InterPro" id="IPR008271">
    <property type="entry name" value="Ser/Thr_kinase_AS"/>
</dbReference>
<dbReference type="FunFam" id="1.10.510.10:FF:000531">
    <property type="entry name" value="Wee1-like protein kinase"/>
    <property type="match status" value="1"/>
</dbReference>
<dbReference type="FunFam" id="1.10.10.10:FF:000357">
    <property type="entry name" value="Caffeic acid 3-O-methyltransferase"/>
    <property type="match status" value="1"/>
</dbReference>
<evidence type="ECO:0000313" key="17">
    <source>
        <dbReference type="EMBL" id="CAI9105352.1"/>
    </source>
</evidence>
<feature type="domain" description="Protein kinase" evidence="16">
    <location>
        <begin position="570"/>
        <end position="814"/>
    </location>
</feature>
<feature type="region of interest" description="Disordered" evidence="15">
    <location>
        <begin position="333"/>
        <end position="369"/>
    </location>
</feature>
<keyword evidence="3" id="KW-0808">Transferase</keyword>
<evidence type="ECO:0000256" key="12">
    <source>
        <dbReference type="ARBA" id="ARBA00037982"/>
    </source>
</evidence>
<dbReference type="GO" id="GO:0005524">
    <property type="term" value="F:ATP binding"/>
    <property type="evidence" value="ECO:0007669"/>
    <property type="project" value="UniProtKB-UniRule"/>
</dbReference>
<dbReference type="PANTHER" id="PTHR11042">
    <property type="entry name" value="EUKARYOTIC TRANSLATION INITIATION FACTOR 2-ALPHA KINASE EIF2-ALPHA KINASE -RELATED"/>
    <property type="match status" value="1"/>
</dbReference>
<dbReference type="EMBL" id="OX459122">
    <property type="protein sequence ID" value="CAI9105352.1"/>
    <property type="molecule type" value="Genomic_DNA"/>
</dbReference>
<keyword evidence="2" id="KW-0489">Methyltransferase</keyword>
<comment type="similarity">
    <text evidence="12">Belongs to the protein kinase superfamily. Ser/Thr protein kinase family. GCN2 subfamily.</text>
</comment>
<evidence type="ECO:0000256" key="8">
    <source>
        <dbReference type="ARBA" id="ARBA00022840"/>
    </source>
</evidence>
<dbReference type="AlphaFoldDB" id="A0AAV1DBU2"/>
<dbReference type="InterPro" id="IPR029063">
    <property type="entry name" value="SAM-dependent_MTases_sf"/>
</dbReference>
<dbReference type="InterPro" id="IPR000719">
    <property type="entry name" value="Prot_kinase_dom"/>
</dbReference>
<proteinExistence type="inferred from homology"/>
<keyword evidence="10" id="KW-0829">Tyrosine-protein kinase</keyword>
<evidence type="ECO:0000256" key="5">
    <source>
        <dbReference type="ARBA" id="ARBA00022723"/>
    </source>
</evidence>
<dbReference type="GO" id="GO:0046872">
    <property type="term" value="F:metal ion binding"/>
    <property type="evidence" value="ECO:0007669"/>
    <property type="project" value="UniProtKB-KW"/>
</dbReference>
<evidence type="ECO:0000256" key="1">
    <source>
        <dbReference type="ARBA" id="ARBA00011903"/>
    </source>
</evidence>
<dbReference type="EC" id="2.7.10.2" evidence="1"/>
<comment type="similarity">
    <text evidence="11">Belongs to the class I-like SAM-binding methyltransferase superfamily. Cation-independent O-methyltransferase family. COMT subfamily.</text>
</comment>
<dbReference type="PROSITE" id="PS00107">
    <property type="entry name" value="PROTEIN_KINASE_ATP"/>
    <property type="match status" value="1"/>
</dbReference>
<dbReference type="PROSITE" id="PS00108">
    <property type="entry name" value="PROTEIN_KINASE_ST"/>
    <property type="match status" value="1"/>
</dbReference>
<dbReference type="InterPro" id="IPR001077">
    <property type="entry name" value="COMT_C"/>
</dbReference>
<evidence type="ECO:0000256" key="4">
    <source>
        <dbReference type="ARBA" id="ARBA00022691"/>
    </source>
</evidence>
<keyword evidence="6 14" id="KW-0547">Nucleotide-binding</keyword>
<dbReference type="SUPFAM" id="SSF46785">
    <property type="entry name" value="Winged helix' DNA-binding domain"/>
    <property type="match status" value="1"/>
</dbReference>
<dbReference type="InterPro" id="IPR036390">
    <property type="entry name" value="WH_DNA-bd_sf"/>
</dbReference>
<dbReference type="Gene3D" id="3.40.50.150">
    <property type="entry name" value="Vaccinia Virus protein VP39"/>
    <property type="match status" value="1"/>
</dbReference>
<evidence type="ECO:0000256" key="3">
    <source>
        <dbReference type="ARBA" id="ARBA00022679"/>
    </source>
</evidence>
<dbReference type="SUPFAM" id="SSF53335">
    <property type="entry name" value="S-adenosyl-L-methionine-dependent methyltransferases"/>
    <property type="match status" value="1"/>
</dbReference>